<reference evidence="8" key="2">
    <citation type="submission" date="2020-09" db="EMBL/GenBank/DDBJ databases">
        <authorList>
            <person name="Sun Q."/>
            <person name="Zhou Y."/>
        </authorList>
    </citation>
    <scope>NUCLEOTIDE SEQUENCE</scope>
    <source>
        <strain evidence="8">CGMCC 1.12426</strain>
    </source>
</reference>
<dbReference type="EC" id="2.1.2.2" evidence="6"/>
<gene>
    <name evidence="6 8" type="primary">purN</name>
    <name evidence="8" type="ORF">GCM10011316_13960</name>
</gene>
<dbReference type="InterPro" id="IPR001555">
    <property type="entry name" value="GART_AS"/>
</dbReference>
<dbReference type="PANTHER" id="PTHR43369">
    <property type="entry name" value="PHOSPHORIBOSYLGLYCINAMIDE FORMYLTRANSFERASE"/>
    <property type="match status" value="1"/>
</dbReference>
<evidence type="ECO:0000256" key="2">
    <source>
        <dbReference type="ARBA" id="ARBA00022679"/>
    </source>
</evidence>
<comment type="function">
    <text evidence="6">Catalyzes the transfer of a formyl group from 10-formyltetrahydrofolate to 5-phospho-ribosyl-glycinamide (GAR), producing 5-phospho-ribosyl-N-formylglycinamide (FGAR) and tetrahydrofolate.</text>
</comment>
<evidence type="ECO:0000259" key="7">
    <source>
        <dbReference type="Pfam" id="PF00551"/>
    </source>
</evidence>
<evidence type="ECO:0000256" key="5">
    <source>
        <dbReference type="ARBA" id="ARBA00047664"/>
    </source>
</evidence>
<feature type="site" description="Raises pKa of active site His" evidence="6">
    <location>
        <position position="149"/>
    </location>
</feature>
<evidence type="ECO:0000256" key="6">
    <source>
        <dbReference type="HAMAP-Rule" id="MF_01930"/>
    </source>
</evidence>
<comment type="similarity">
    <text evidence="4 6">Belongs to the GART family.</text>
</comment>
<name>A0A916TFR4_9HYPH</name>
<feature type="binding site" evidence="6">
    <location>
        <position position="111"/>
    </location>
    <ligand>
        <name>(6R)-10-formyltetrahydrofolate</name>
        <dbReference type="ChEBI" id="CHEBI:195366"/>
    </ligand>
</feature>
<dbReference type="SUPFAM" id="SSF53328">
    <property type="entry name" value="Formyltransferase"/>
    <property type="match status" value="1"/>
</dbReference>
<dbReference type="PANTHER" id="PTHR43369:SF2">
    <property type="entry name" value="PHOSPHORIBOSYLGLYCINAMIDE FORMYLTRANSFERASE"/>
    <property type="match status" value="1"/>
</dbReference>
<dbReference type="InterPro" id="IPR004607">
    <property type="entry name" value="GART"/>
</dbReference>
<dbReference type="InterPro" id="IPR002376">
    <property type="entry name" value="Formyl_transf_N"/>
</dbReference>
<dbReference type="OrthoDB" id="9806170at2"/>
<reference evidence="8" key="1">
    <citation type="journal article" date="2014" name="Int. J. Syst. Evol. Microbiol.">
        <title>Complete genome sequence of Corynebacterium casei LMG S-19264T (=DSM 44701T), isolated from a smear-ripened cheese.</title>
        <authorList>
            <consortium name="US DOE Joint Genome Institute (JGI-PGF)"/>
            <person name="Walter F."/>
            <person name="Albersmeier A."/>
            <person name="Kalinowski J."/>
            <person name="Ruckert C."/>
        </authorList>
    </citation>
    <scope>NUCLEOTIDE SEQUENCE</scope>
    <source>
        <strain evidence="8">CGMCC 1.12426</strain>
    </source>
</reference>
<evidence type="ECO:0000256" key="1">
    <source>
        <dbReference type="ARBA" id="ARBA00005054"/>
    </source>
</evidence>
<dbReference type="GO" id="GO:0005829">
    <property type="term" value="C:cytosol"/>
    <property type="evidence" value="ECO:0007669"/>
    <property type="project" value="TreeGrafter"/>
</dbReference>
<accession>A0A916TFR4</accession>
<dbReference type="Pfam" id="PF00551">
    <property type="entry name" value="Formyl_trans_N"/>
    <property type="match status" value="1"/>
</dbReference>
<feature type="binding site" evidence="6">
    <location>
        <begin position="15"/>
        <end position="17"/>
    </location>
    <ligand>
        <name>N(1)-(5-phospho-beta-D-ribosyl)glycinamide</name>
        <dbReference type="ChEBI" id="CHEBI:143788"/>
    </ligand>
</feature>
<dbReference type="InterPro" id="IPR036477">
    <property type="entry name" value="Formyl_transf_N_sf"/>
</dbReference>
<evidence type="ECO:0000313" key="8">
    <source>
        <dbReference type="EMBL" id="GGB43202.1"/>
    </source>
</evidence>
<dbReference type="GO" id="GO:0006189">
    <property type="term" value="P:'de novo' IMP biosynthetic process"/>
    <property type="evidence" value="ECO:0007669"/>
    <property type="project" value="UniProtKB-UniRule"/>
</dbReference>
<dbReference type="NCBIfam" id="TIGR00639">
    <property type="entry name" value="PurN"/>
    <property type="match status" value="1"/>
</dbReference>
<feature type="active site" description="Proton donor" evidence="6">
    <location>
        <position position="113"/>
    </location>
</feature>
<dbReference type="GO" id="GO:0004644">
    <property type="term" value="F:phosphoribosylglycinamide formyltransferase activity"/>
    <property type="evidence" value="ECO:0007669"/>
    <property type="project" value="UniProtKB-UniRule"/>
</dbReference>
<keyword evidence="2 6" id="KW-0808">Transferase</keyword>
<protein>
    <recommendedName>
        <fullName evidence="6">Phosphoribosylglycinamide formyltransferase</fullName>
        <ecNumber evidence="6">2.1.2.2</ecNumber>
    </recommendedName>
    <alternativeName>
        <fullName evidence="6">5'-phosphoribosylglycinamide transformylase</fullName>
    </alternativeName>
    <alternativeName>
        <fullName evidence="6">GAR transformylase</fullName>
        <shortName evidence="6">GART</shortName>
    </alternativeName>
</protein>
<keyword evidence="9" id="KW-1185">Reference proteome</keyword>
<proteinExistence type="inferred from homology"/>
<evidence type="ECO:0000313" key="9">
    <source>
        <dbReference type="Proteomes" id="UP000605148"/>
    </source>
</evidence>
<organism evidence="8 9">
    <name type="scientific">Roseibium aquae</name>
    <dbReference type="NCBI Taxonomy" id="1323746"/>
    <lineage>
        <taxon>Bacteria</taxon>
        <taxon>Pseudomonadati</taxon>
        <taxon>Pseudomonadota</taxon>
        <taxon>Alphaproteobacteria</taxon>
        <taxon>Hyphomicrobiales</taxon>
        <taxon>Stappiaceae</taxon>
        <taxon>Roseibium</taxon>
    </lineage>
</organism>
<dbReference type="Gene3D" id="3.40.50.170">
    <property type="entry name" value="Formyl transferase, N-terminal domain"/>
    <property type="match status" value="1"/>
</dbReference>
<dbReference type="CDD" id="cd08645">
    <property type="entry name" value="FMT_core_GART"/>
    <property type="match status" value="1"/>
</dbReference>
<comment type="catalytic activity">
    <reaction evidence="5 6">
        <text>N(1)-(5-phospho-beta-D-ribosyl)glycinamide + (6R)-10-formyltetrahydrofolate = N(2)-formyl-N(1)-(5-phospho-beta-D-ribosyl)glycinamide + (6S)-5,6,7,8-tetrahydrofolate + H(+)</text>
        <dbReference type="Rhea" id="RHEA:15053"/>
        <dbReference type="ChEBI" id="CHEBI:15378"/>
        <dbReference type="ChEBI" id="CHEBI:57453"/>
        <dbReference type="ChEBI" id="CHEBI:143788"/>
        <dbReference type="ChEBI" id="CHEBI:147286"/>
        <dbReference type="ChEBI" id="CHEBI:195366"/>
        <dbReference type="EC" id="2.1.2.2"/>
    </reaction>
</comment>
<dbReference type="EMBL" id="BMFA01000003">
    <property type="protein sequence ID" value="GGB43202.1"/>
    <property type="molecule type" value="Genomic_DNA"/>
</dbReference>
<dbReference type="Proteomes" id="UP000605148">
    <property type="component" value="Unassembled WGS sequence"/>
</dbReference>
<evidence type="ECO:0000256" key="4">
    <source>
        <dbReference type="ARBA" id="ARBA00038440"/>
    </source>
</evidence>
<keyword evidence="3 6" id="KW-0658">Purine biosynthesis</keyword>
<dbReference type="PROSITE" id="PS00373">
    <property type="entry name" value="GART"/>
    <property type="match status" value="1"/>
</dbReference>
<dbReference type="AlphaFoldDB" id="A0A916TFR4"/>
<evidence type="ECO:0000256" key="3">
    <source>
        <dbReference type="ARBA" id="ARBA00022755"/>
    </source>
</evidence>
<dbReference type="RefSeq" id="WP_150495256.1">
    <property type="nucleotide sequence ID" value="NZ_BMFA01000003.1"/>
</dbReference>
<sequence>MVKRTKTAILISGRGSNMGSLISAALNPAYPAEIALVVSNVPGAAGLARASEFGIATAVVDHKPFGADREAFEKALDRQLKAHGIELVALAGFMRLLTPFFVNAWANRVLNIHPALLPAFKGLGTHERALAEGVKLHGATVHFVSAEMDDGPIIVQGAVPVLDGDTPETLGARVLKVEHRIYPKALELVAGGQARIKGSSVAVNWTADFDEAGAPPVLTWPPA</sequence>
<feature type="binding site" evidence="6">
    <location>
        <position position="69"/>
    </location>
    <ligand>
        <name>(6R)-10-formyltetrahydrofolate</name>
        <dbReference type="ChEBI" id="CHEBI:195366"/>
    </ligand>
</feature>
<comment type="caution">
    <text evidence="8">The sequence shown here is derived from an EMBL/GenBank/DDBJ whole genome shotgun (WGS) entry which is preliminary data.</text>
</comment>
<comment type="pathway">
    <text evidence="1 6">Purine metabolism; IMP biosynthesis via de novo pathway; N(2)-formyl-N(1)-(5-phospho-D-ribosyl)glycinamide from N(1)-(5-phospho-D-ribosyl)glycinamide (10-formyl THF route): step 1/1.</text>
</comment>
<feature type="domain" description="Formyl transferase N-terminal" evidence="7">
    <location>
        <begin position="6"/>
        <end position="186"/>
    </location>
</feature>
<dbReference type="HAMAP" id="MF_01930">
    <property type="entry name" value="PurN"/>
    <property type="match status" value="1"/>
</dbReference>
<feature type="binding site" evidence="6">
    <location>
        <begin position="94"/>
        <end position="97"/>
    </location>
    <ligand>
        <name>(6R)-10-formyltetrahydrofolate</name>
        <dbReference type="ChEBI" id="CHEBI:195366"/>
    </ligand>
</feature>